<evidence type="ECO:0000256" key="13">
    <source>
        <dbReference type="ARBA" id="ARBA00034103"/>
    </source>
</evidence>
<dbReference type="AlphaFoldDB" id="A0A091KYB4"/>
<dbReference type="PANTHER" id="PTHR12268">
    <property type="entry name" value="E3 UBIQUITIN-PROTEIN LIGASE KCMF1"/>
    <property type="match status" value="1"/>
</dbReference>
<keyword evidence="6" id="KW-0597">Phosphoprotein</keyword>
<dbReference type="GO" id="GO:0099536">
    <property type="term" value="P:synaptic signaling"/>
    <property type="evidence" value="ECO:0007669"/>
    <property type="project" value="TreeGrafter"/>
</dbReference>
<evidence type="ECO:0000256" key="14">
    <source>
        <dbReference type="PROSITE-ProRule" id="PRU00228"/>
    </source>
</evidence>
<name>A0A091KYB4_COLST</name>
<evidence type="ECO:0000313" key="19">
    <source>
        <dbReference type="Proteomes" id="UP000053615"/>
    </source>
</evidence>
<evidence type="ECO:0000256" key="10">
    <source>
        <dbReference type="ARBA" id="ARBA00023018"/>
    </source>
</evidence>
<evidence type="ECO:0000256" key="15">
    <source>
        <dbReference type="SAM" id="Coils"/>
    </source>
</evidence>
<evidence type="ECO:0000256" key="2">
    <source>
        <dbReference type="ARBA" id="ARBA00004496"/>
    </source>
</evidence>
<evidence type="ECO:0000256" key="3">
    <source>
        <dbReference type="ARBA" id="ARBA00009563"/>
    </source>
</evidence>
<dbReference type="GO" id="GO:0045202">
    <property type="term" value="C:synapse"/>
    <property type="evidence" value="ECO:0007669"/>
    <property type="project" value="UniProtKB-SubCell"/>
</dbReference>
<dbReference type="CDD" id="cd02334">
    <property type="entry name" value="ZZ_dystrophin"/>
    <property type="match status" value="1"/>
</dbReference>
<keyword evidence="7" id="KW-0479">Metal-binding</keyword>
<dbReference type="InterPro" id="IPR043145">
    <property type="entry name" value="Znf_ZZ_sf"/>
</dbReference>
<feature type="region of interest" description="Disordered" evidence="16">
    <location>
        <begin position="503"/>
        <end position="522"/>
    </location>
</feature>
<evidence type="ECO:0000259" key="17">
    <source>
        <dbReference type="PROSITE" id="PS50135"/>
    </source>
</evidence>
<dbReference type="Gene3D" id="3.30.60.90">
    <property type="match status" value="1"/>
</dbReference>
<keyword evidence="10" id="KW-0770">Synapse</keyword>
<keyword evidence="19" id="KW-1185">Reference proteome</keyword>
<evidence type="ECO:0000256" key="1">
    <source>
        <dbReference type="ARBA" id="ARBA00004236"/>
    </source>
</evidence>
<dbReference type="PANTHER" id="PTHR12268:SF19">
    <property type="entry name" value="DYSTROBREVIN ALPHA"/>
    <property type="match status" value="1"/>
</dbReference>
<dbReference type="GO" id="GO:0008270">
    <property type="term" value="F:zinc ion binding"/>
    <property type="evidence" value="ECO:0007669"/>
    <property type="project" value="UniProtKB-KW"/>
</dbReference>
<keyword evidence="11 15" id="KW-0175">Coiled coil</keyword>
<dbReference type="Pfam" id="PF09069">
    <property type="entry name" value="EF-hand_3"/>
    <property type="match status" value="1"/>
</dbReference>
<evidence type="ECO:0000256" key="7">
    <source>
        <dbReference type="ARBA" id="ARBA00022723"/>
    </source>
</evidence>
<accession>A0A091KYB4</accession>
<dbReference type="PROSITE" id="PS50135">
    <property type="entry name" value="ZF_ZZ_2"/>
    <property type="match status" value="1"/>
</dbReference>
<evidence type="ECO:0000313" key="18">
    <source>
        <dbReference type="EMBL" id="KFP32719.1"/>
    </source>
</evidence>
<evidence type="ECO:0000256" key="16">
    <source>
        <dbReference type="SAM" id="MobiDB-lite"/>
    </source>
</evidence>
<dbReference type="Pfam" id="PF09068">
    <property type="entry name" value="EF-hand_2"/>
    <property type="match status" value="1"/>
</dbReference>
<evidence type="ECO:0000256" key="12">
    <source>
        <dbReference type="ARBA" id="ARBA00023136"/>
    </source>
</evidence>
<dbReference type="SMART" id="SM00291">
    <property type="entry name" value="ZnF_ZZ"/>
    <property type="match status" value="1"/>
</dbReference>
<feature type="domain" description="ZZ-type" evidence="17">
    <location>
        <begin position="189"/>
        <end position="245"/>
    </location>
</feature>
<evidence type="ECO:0000256" key="9">
    <source>
        <dbReference type="ARBA" id="ARBA00022833"/>
    </source>
</evidence>
<keyword evidence="9" id="KW-0862">Zinc</keyword>
<dbReference type="Gene3D" id="1.10.238.10">
    <property type="entry name" value="EF-hand"/>
    <property type="match status" value="2"/>
</dbReference>
<dbReference type="InterPro" id="IPR017432">
    <property type="entry name" value="Distrobrevin"/>
</dbReference>
<dbReference type="GO" id="GO:0005886">
    <property type="term" value="C:plasma membrane"/>
    <property type="evidence" value="ECO:0007669"/>
    <property type="project" value="UniProtKB-SubCell"/>
</dbReference>
<keyword evidence="12" id="KW-0472">Membrane</keyword>
<feature type="non-terminal residue" evidence="18">
    <location>
        <position position="686"/>
    </location>
</feature>
<evidence type="ECO:0000256" key="8">
    <source>
        <dbReference type="ARBA" id="ARBA00022771"/>
    </source>
</evidence>
<evidence type="ECO:0000256" key="11">
    <source>
        <dbReference type="ARBA" id="ARBA00023054"/>
    </source>
</evidence>
<dbReference type="InterPro" id="IPR050774">
    <property type="entry name" value="KCMF1/Dystrophin"/>
</dbReference>
<dbReference type="GO" id="GO:0005737">
    <property type="term" value="C:cytoplasm"/>
    <property type="evidence" value="ECO:0007669"/>
    <property type="project" value="UniProtKB-SubCell"/>
</dbReference>
<sequence>VHLVDIWNVIEALRENALNNLDPNIELNVARLEAVISTIFYQLNKRMPTTHQINVEQSISLLLNFLLAAFDPEGHGKISVFAVKMALATLCGGKIMDKLRYIFSMISDSSGVMVYGRYDMFLREVLKLPTAVFEGPSFGYTEQSAKSCFSQQKKVTLNTFLDTLMSDPPPQCLVWLPLLHRLANVENVFHPVECSYCHSESMMGFRYRCQQCHNYQLCQDCFWRGHASGSHSNQHQMKEYTSWKSPAKKLTNALSKSLSCASSREPLHPMFPDQPEKPLNLAHIVPPRPVTSMNDTLFSHSVPSGSPFANRSSPSKNTEVEQSKLLARAAPAFLKGKGLQYSLDVADRLADEHVLIGLYVNMLQSNPTRVLDSASRLDEEHKLIARYAARLAAETSSSQQSQQRGASDISFTIDANKQQRQLIAELENKNREILQEIQRLRLEHEQASQPTPEKAQQNPTLLAELRLLRQRKDELEQRMSALQESRRELMVQLEGLMKLLKTQGAGSPRSSPSHTISRPIPMPIRSASACSTPTHAPQDSLTGVGGDVQEAFAQSARRNLRNDLLVAADSITNTMSSLVKELNSEVGSETESNVDSDFGRAHFDDLVPSPTSEKAFLAQIHARKPGYLHSAAATGSVRSDMVTEDGDPYVRADDENYENDSVRQLENELKMEEYLKQKLQDEAYQV</sequence>
<comment type="similarity">
    <text evidence="3">Belongs to the dystrophin family. Dystrobrevin subfamily.</text>
</comment>
<keyword evidence="4" id="KW-1003">Cell membrane</keyword>
<reference evidence="18 19" key="1">
    <citation type="submission" date="2014-04" db="EMBL/GenBank/DDBJ databases">
        <title>Genome evolution of avian class.</title>
        <authorList>
            <person name="Zhang G."/>
            <person name="Li C."/>
        </authorList>
    </citation>
    <scope>NUCLEOTIDE SEQUENCE [LARGE SCALE GENOMIC DNA]</scope>
    <source>
        <strain evidence="18">BGI_N325</strain>
    </source>
</reference>
<dbReference type="PIRSF" id="PIRSF038204">
    <property type="entry name" value="Distrobrevin"/>
    <property type="match status" value="1"/>
</dbReference>
<dbReference type="InterPro" id="IPR015154">
    <property type="entry name" value="EF-hand_dom_typ2"/>
</dbReference>
<dbReference type="FunFam" id="3.30.60.90:FF:000002">
    <property type="entry name" value="Dystrobrevin alpha"/>
    <property type="match status" value="1"/>
</dbReference>
<keyword evidence="5" id="KW-0963">Cytoplasm</keyword>
<feature type="compositionally biased region" description="Polar residues" evidence="16">
    <location>
        <begin position="504"/>
        <end position="516"/>
    </location>
</feature>
<dbReference type="PROSITE" id="PS01357">
    <property type="entry name" value="ZF_ZZ_1"/>
    <property type="match status" value="1"/>
</dbReference>
<dbReference type="Proteomes" id="UP000053615">
    <property type="component" value="Unassembled WGS sequence"/>
</dbReference>
<dbReference type="EMBL" id="KK547261">
    <property type="protein sequence ID" value="KFP32719.1"/>
    <property type="molecule type" value="Genomic_DNA"/>
</dbReference>
<keyword evidence="8 14" id="KW-0863">Zinc-finger</keyword>
<feature type="coiled-coil region" evidence="15">
    <location>
        <begin position="416"/>
        <end position="492"/>
    </location>
</feature>
<proteinExistence type="inferred from homology"/>
<evidence type="ECO:0000256" key="4">
    <source>
        <dbReference type="ARBA" id="ARBA00022475"/>
    </source>
</evidence>
<dbReference type="SUPFAM" id="SSF57850">
    <property type="entry name" value="RING/U-box"/>
    <property type="match status" value="1"/>
</dbReference>
<feature type="non-terminal residue" evidence="18">
    <location>
        <position position="1"/>
    </location>
</feature>
<comment type="subcellular location">
    <subcellularLocation>
        <location evidence="1">Cell membrane</location>
    </subcellularLocation>
    <subcellularLocation>
        <location evidence="2">Cytoplasm</location>
    </subcellularLocation>
    <subcellularLocation>
        <location evidence="13">Synapse</location>
    </subcellularLocation>
</comment>
<evidence type="ECO:0000256" key="5">
    <source>
        <dbReference type="ARBA" id="ARBA00022490"/>
    </source>
</evidence>
<gene>
    <name evidence="18" type="ORF">N325_02337</name>
</gene>
<dbReference type="CDD" id="cd16249">
    <property type="entry name" value="EFh_DTNA"/>
    <property type="match status" value="1"/>
</dbReference>
<evidence type="ECO:0000256" key="6">
    <source>
        <dbReference type="ARBA" id="ARBA00022553"/>
    </source>
</evidence>
<dbReference type="FunFam" id="1.10.238.10:FF:000014">
    <property type="entry name" value="Dystrobrevin alpha"/>
    <property type="match status" value="1"/>
</dbReference>
<protein>
    <submittedName>
        <fullName evidence="18">Dystrobrevin alpha</fullName>
    </submittedName>
</protein>
<dbReference type="InterPro" id="IPR011992">
    <property type="entry name" value="EF-hand-dom_pair"/>
</dbReference>
<dbReference type="InterPro" id="IPR015153">
    <property type="entry name" value="EF-hand_dom_typ1"/>
</dbReference>
<dbReference type="SUPFAM" id="SSF47473">
    <property type="entry name" value="EF-hand"/>
    <property type="match status" value="2"/>
</dbReference>
<organism evidence="18 19">
    <name type="scientific">Colius striatus</name>
    <name type="common">Speckled mousebird</name>
    <dbReference type="NCBI Taxonomy" id="57412"/>
    <lineage>
        <taxon>Eukaryota</taxon>
        <taxon>Metazoa</taxon>
        <taxon>Chordata</taxon>
        <taxon>Craniata</taxon>
        <taxon>Vertebrata</taxon>
        <taxon>Euteleostomi</taxon>
        <taxon>Archelosauria</taxon>
        <taxon>Archosauria</taxon>
        <taxon>Dinosauria</taxon>
        <taxon>Saurischia</taxon>
        <taxon>Theropoda</taxon>
        <taxon>Coelurosauria</taxon>
        <taxon>Aves</taxon>
        <taxon>Neognathae</taxon>
        <taxon>Neoaves</taxon>
        <taxon>Telluraves</taxon>
        <taxon>Coraciimorphae</taxon>
        <taxon>Coliiformes</taxon>
        <taxon>Coliidae</taxon>
        <taxon>Colius</taxon>
    </lineage>
</organism>
<dbReference type="InterPro" id="IPR000433">
    <property type="entry name" value="Znf_ZZ"/>
</dbReference>
<dbReference type="FunFam" id="1.10.238.10:FF:000016">
    <property type="entry name" value="Dystrobrevin alpha"/>
    <property type="match status" value="1"/>
</dbReference>
<dbReference type="Pfam" id="PF00569">
    <property type="entry name" value="ZZ"/>
    <property type="match status" value="1"/>
</dbReference>